<organism evidence="9 10">
    <name type="scientific">Bellilinea caldifistulae</name>
    <dbReference type="NCBI Taxonomy" id="360411"/>
    <lineage>
        <taxon>Bacteria</taxon>
        <taxon>Bacillati</taxon>
        <taxon>Chloroflexota</taxon>
        <taxon>Anaerolineae</taxon>
        <taxon>Anaerolineales</taxon>
        <taxon>Anaerolineaceae</taxon>
        <taxon>Bellilinea</taxon>
    </lineage>
</organism>
<dbReference type="InterPro" id="IPR004006">
    <property type="entry name" value="DhaK_dom"/>
</dbReference>
<evidence type="ECO:0000256" key="4">
    <source>
        <dbReference type="ARBA" id="ARBA00022679"/>
    </source>
</evidence>
<dbReference type="Pfam" id="PF02733">
    <property type="entry name" value="Dak1"/>
    <property type="match status" value="1"/>
</dbReference>
<dbReference type="GO" id="GO:0005829">
    <property type="term" value="C:cytosol"/>
    <property type="evidence" value="ECO:0007669"/>
    <property type="project" value="TreeGrafter"/>
</dbReference>
<evidence type="ECO:0000256" key="6">
    <source>
        <dbReference type="ARBA" id="ARBA00022798"/>
    </source>
</evidence>
<dbReference type="STRING" id="360411.AC812_02345"/>
<dbReference type="InterPro" id="IPR050861">
    <property type="entry name" value="Dihydroxyacetone_Kinase"/>
</dbReference>
<dbReference type="Proteomes" id="UP000050514">
    <property type="component" value="Unassembled WGS sequence"/>
</dbReference>
<evidence type="ECO:0000259" key="8">
    <source>
        <dbReference type="PROSITE" id="PS51481"/>
    </source>
</evidence>
<keyword evidence="4" id="KW-0808">Transferase</keyword>
<comment type="catalytic activity">
    <reaction evidence="1">
        <text>dihydroxyacetone + phosphoenolpyruvate = dihydroxyacetone phosphate + pyruvate</text>
        <dbReference type="Rhea" id="RHEA:18381"/>
        <dbReference type="ChEBI" id="CHEBI:15361"/>
        <dbReference type="ChEBI" id="CHEBI:16016"/>
        <dbReference type="ChEBI" id="CHEBI:57642"/>
        <dbReference type="ChEBI" id="CHEBI:58702"/>
        <dbReference type="EC" id="2.7.1.121"/>
    </reaction>
</comment>
<evidence type="ECO:0000256" key="1">
    <source>
        <dbReference type="ARBA" id="ARBA00001113"/>
    </source>
</evidence>
<dbReference type="PATRIC" id="fig|360411.5.peg.833"/>
<keyword evidence="10" id="KW-1185">Reference proteome</keyword>
<reference evidence="9 10" key="1">
    <citation type="submission" date="2015-07" db="EMBL/GenBank/DDBJ databases">
        <title>Draft genome of Bellilinea caldifistulae DSM 17877.</title>
        <authorList>
            <person name="Hemp J."/>
            <person name="Ward L.M."/>
            <person name="Pace L.A."/>
            <person name="Fischer W.W."/>
        </authorList>
    </citation>
    <scope>NUCLEOTIDE SEQUENCE [LARGE SCALE GENOMIC DNA]</scope>
    <source>
        <strain evidence="9 10">GOMI-1</strain>
    </source>
</reference>
<dbReference type="FunFam" id="3.40.50.10440:FF:000001">
    <property type="entry name" value="Dihydroxyacetone kinase, DhaK subunit"/>
    <property type="match status" value="1"/>
</dbReference>
<dbReference type="PANTHER" id="PTHR28629">
    <property type="entry name" value="TRIOKINASE/FMN CYCLASE"/>
    <property type="match status" value="1"/>
</dbReference>
<keyword evidence="5 9" id="KW-0418">Kinase</keyword>
<dbReference type="EMBL" id="LGHJ01000008">
    <property type="protein sequence ID" value="KPL77711.1"/>
    <property type="molecule type" value="Genomic_DNA"/>
</dbReference>
<dbReference type="NCBIfam" id="TIGR02363">
    <property type="entry name" value="dhaK1"/>
    <property type="match status" value="1"/>
</dbReference>
<evidence type="ECO:0000256" key="5">
    <source>
        <dbReference type="ARBA" id="ARBA00022777"/>
    </source>
</evidence>
<dbReference type="RefSeq" id="WP_061914222.1">
    <property type="nucleotide sequence ID" value="NZ_DF967971.1"/>
</dbReference>
<dbReference type="Gene3D" id="3.40.50.10440">
    <property type="entry name" value="Dihydroxyacetone kinase, domain 1"/>
    <property type="match status" value="1"/>
</dbReference>
<evidence type="ECO:0000256" key="2">
    <source>
        <dbReference type="ARBA" id="ARBA00004745"/>
    </source>
</evidence>
<dbReference type="PROSITE" id="PS51481">
    <property type="entry name" value="DHAK"/>
    <property type="match status" value="1"/>
</dbReference>
<comment type="caution">
    <text evidence="9">The sequence shown here is derived from an EMBL/GenBank/DDBJ whole genome shotgun (WGS) entry which is preliminary data.</text>
</comment>
<evidence type="ECO:0000313" key="9">
    <source>
        <dbReference type="EMBL" id="KPL77711.1"/>
    </source>
</evidence>
<dbReference type="SUPFAM" id="SSF82549">
    <property type="entry name" value="DAK1/DegV-like"/>
    <property type="match status" value="1"/>
</dbReference>
<dbReference type="GO" id="GO:0019563">
    <property type="term" value="P:glycerol catabolic process"/>
    <property type="evidence" value="ECO:0007669"/>
    <property type="project" value="TreeGrafter"/>
</dbReference>
<dbReference type="InterPro" id="IPR012736">
    <property type="entry name" value="DhaK_1"/>
</dbReference>
<dbReference type="OrthoDB" id="9806345at2"/>
<dbReference type="EC" id="2.7.1.121" evidence="3"/>
<dbReference type="FunFam" id="3.30.1180.20:FF:000002">
    <property type="entry name" value="Dihydroxyacetone kinase subunit DhaK"/>
    <property type="match status" value="1"/>
</dbReference>
<gene>
    <name evidence="9" type="ORF">AC812_02345</name>
</gene>
<dbReference type="AlphaFoldDB" id="A0A0P6XMS4"/>
<name>A0A0P6XMS4_9CHLR</name>
<keyword evidence="6" id="KW-0319">Glycerol metabolism</keyword>
<evidence type="ECO:0000256" key="3">
    <source>
        <dbReference type="ARBA" id="ARBA00012095"/>
    </source>
</evidence>
<dbReference type="PANTHER" id="PTHR28629:SF4">
    <property type="entry name" value="TRIOKINASE_FMN CYCLASE"/>
    <property type="match status" value="1"/>
</dbReference>
<dbReference type="GO" id="GO:0047324">
    <property type="term" value="F:phosphoenolpyruvate-glycerone phosphotransferase activity"/>
    <property type="evidence" value="ECO:0007669"/>
    <property type="project" value="UniProtKB-EC"/>
</dbReference>
<proteinExistence type="predicted"/>
<evidence type="ECO:0000313" key="10">
    <source>
        <dbReference type="Proteomes" id="UP000050514"/>
    </source>
</evidence>
<protein>
    <recommendedName>
        <fullName evidence="3">phosphoenolpyruvate--glycerone phosphotransferase</fullName>
        <ecNumber evidence="3">2.7.1.121</ecNumber>
    </recommendedName>
</protein>
<dbReference type="GO" id="GO:0004371">
    <property type="term" value="F:glycerone kinase activity"/>
    <property type="evidence" value="ECO:0007669"/>
    <property type="project" value="InterPro"/>
</dbReference>
<evidence type="ECO:0000256" key="7">
    <source>
        <dbReference type="ARBA" id="ARBA00046577"/>
    </source>
</evidence>
<comment type="subunit">
    <text evidence="7">Homodimer. The dihydroxyacetone kinase complex is composed of a homodimer of DhaM, a homodimer of DhaK and the subunit DhaL.</text>
</comment>
<dbReference type="Gene3D" id="3.30.1180.20">
    <property type="entry name" value="Dihydroxyacetone kinase, domain 2"/>
    <property type="match status" value="1"/>
</dbReference>
<comment type="pathway">
    <text evidence="2">Polyol metabolism; glycerol degradation.</text>
</comment>
<feature type="domain" description="DhaK" evidence="8">
    <location>
        <begin position="7"/>
        <end position="331"/>
    </location>
</feature>
<accession>A0A0P6XMS4</accession>
<sequence length="333" mass="35804">MKKLINKPEDVVKEELEGIAVAHPDLVKVHFDPNFIVRADAPIQGKVGIVSGGGSGHEPMHGGFVGLGMLDAACPGAVFTSPTPDQMLEATKAVNGGAGVLHIVKNYTGDIMNFEMAADLARAEGIEIESVVIDDDVAVQDSLYTAGRRGVGTTVLAEKICGAAAEQRRSLKEVADICRKVNGWGRSMGMALTSCTVPHVGKPTFDLPEDEMEIGIGIHGEPGRTRMKIKPADEIVEMLMEPIISDLPYKAGDEVLLFVNSMGGTPLIELYIVYRKAYEIATKHGLKVVRNLIGPYITSLEMAGTSITMLKMDDDLIKLWDAPVKTPGLRWGV</sequence>